<accession>A0A5N5NF03</accession>
<feature type="region of interest" description="Disordered" evidence="1">
    <location>
        <begin position="28"/>
        <end position="118"/>
    </location>
</feature>
<organism evidence="3 4">
    <name type="scientific">Pangasianodon hypophthalmus</name>
    <name type="common">Striped catfish</name>
    <name type="synonym">Helicophagus hypophthalmus</name>
    <dbReference type="NCBI Taxonomy" id="310915"/>
    <lineage>
        <taxon>Eukaryota</taxon>
        <taxon>Metazoa</taxon>
        <taxon>Chordata</taxon>
        <taxon>Craniata</taxon>
        <taxon>Vertebrata</taxon>
        <taxon>Euteleostomi</taxon>
        <taxon>Actinopterygii</taxon>
        <taxon>Neopterygii</taxon>
        <taxon>Teleostei</taxon>
        <taxon>Ostariophysi</taxon>
        <taxon>Siluriformes</taxon>
        <taxon>Pangasiidae</taxon>
        <taxon>Pangasianodon</taxon>
    </lineage>
</organism>
<dbReference type="PANTHER" id="PTHR23247">
    <property type="entry name" value="NY-REN-41 ANTIGEN L15 -RELATED"/>
    <property type="match status" value="1"/>
</dbReference>
<reference evidence="3 4" key="1">
    <citation type="submission" date="2019-06" db="EMBL/GenBank/DDBJ databases">
        <title>A chromosome-scale genome assembly of the striped catfish, Pangasianodon hypophthalmus.</title>
        <authorList>
            <person name="Wen M."/>
            <person name="Zahm M."/>
            <person name="Roques C."/>
            <person name="Cabau C."/>
            <person name="Klopp C."/>
            <person name="Donnadieu C."/>
            <person name="Jouanno E."/>
            <person name="Avarre J.-C."/>
            <person name="Campet M."/>
            <person name="Ha T.T.T."/>
            <person name="Dugue R."/>
            <person name="Lampietro C."/>
            <person name="Louis A."/>
            <person name="Herpin A."/>
            <person name="Echchiki A."/>
            <person name="Berthelot C."/>
            <person name="Parey E."/>
            <person name="Roest-Crollius H."/>
            <person name="Braasch I."/>
            <person name="Postlethwait J."/>
            <person name="Bobe J."/>
            <person name="Montfort J."/>
            <person name="Bouchez O."/>
            <person name="Begum T."/>
            <person name="Schartl M."/>
            <person name="Guiguen Y."/>
        </authorList>
    </citation>
    <scope>NUCLEOTIDE SEQUENCE [LARGE SCALE GENOMIC DNA]</scope>
    <source>
        <strain evidence="3 4">Indonesia</strain>
        <tissue evidence="3">Blood</tissue>
    </source>
</reference>
<evidence type="ECO:0000313" key="3">
    <source>
        <dbReference type="EMBL" id="KAB5565769.1"/>
    </source>
</evidence>
<evidence type="ECO:0000313" key="4">
    <source>
        <dbReference type="Proteomes" id="UP000327468"/>
    </source>
</evidence>
<feature type="domain" description="Coiled-coil" evidence="2">
    <location>
        <begin position="123"/>
        <end position="298"/>
    </location>
</feature>
<protein>
    <recommendedName>
        <fullName evidence="2">Coiled-coil domain-containing protein</fullName>
    </recommendedName>
</protein>
<dbReference type="AlphaFoldDB" id="A0A5N5NF03"/>
<evidence type="ECO:0000256" key="1">
    <source>
        <dbReference type="SAM" id="MobiDB-lite"/>
    </source>
</evidence>
<proteinExistence type="predicted"/>
<feature type="region of interest" description="Disordered" evidence="1">
    <location>
        <begin position="222"/>
        <end position="254"/>
    </location>
</feature>
<feature type="compositionally biased region" description="Low complexity" evidence="1">
    <location>
        <begin position="28"/>
        <end position="42"/>
    </location>
</feature>
<evidence type="ECO:0000259" key="2">
    <source>
        <dbReference type="Pfam" id="PF13904"/>
    </source>
</evidence>
<name>A0A5N5NF03_PANHP</name>
<feature type="compositionally biased region" description="Basic and acidic residues" evidence="1">
    <location>
        <begin position="225"/>
        <end position="254"/>
    </location>
</feature>
<dbReference type="InterPro" id="IPR045323">
    <property type="entry name" value="CCDC34"/>
</dbReference>
<gene>
    <name evidence="3" type="ORF">PHYPO_G00245300</name>
</gene>
<dbReference type="Pfam" id="PF13904">
    <property type="entry name" value="CCDC34"/>
    <property type="match status" value="1"/>
</dbReference>
<dbReference type="EMBL" id="VFJC01000010">
    <property type="protein sequence ID" value="KAB5565769.1"/>
    <property type="molecule type" value="Genomic_DNA"/>
</dbReference>
<feature type="compositionally biased region" description="Polar residues" evidence="1">
    <location>
        <begin position="53"/>
        <end position="63"/>
    </location>
</feature>
<keyword evidence="4" id="KW-1185">Reference proteome</keyword>
<comment type="caution">
    <text evidence="3">The sequence shown here is derived from an EMBL/GenBank/DDBJ whole genome shotgun (WGS) entry which is preliminary data.</text>
</comment>
<feature type="region of interest" description="Disordered" evidence="1">
    <location>
        <begin position="296"/>
        <end position="332"/>
    </location>
</feature>
<dbReference type="InterPro" id="IPR025259">
    <property type="entry name" value="CCDC34/181"/>
</dbReference>
<dbReference type="Proteomes" id="UP000327468">
    <property type="component" value="Chromosome 9"/>
</dbReference>
<sequence length="346" mass="40349">MIDVCVCKPLPLIFSTHWFEMSVPQSASSKSLTSTPLKSKSAVPRSIPRSRSVESTGDSTYSLLSPIYHDSFELSDDDKEEAQNQCQPPDDPSLAAHEGVLPIGPSRNESLHAEDTSTGKLNLSAWEQWLVSKAKEERIKIHQKSLQLKALKQKKEQEETEQQRKKTVNECKIQEWLQMKRQQEKQEKLCRESQKTNKMLHEEQKRLEIEKKAQEKYNAWLHKKKQEEKERKLKEQEEIARREKEEREQKERADEKFKEWLKNITDKERHKRKSSACSADGYDNLNYPAPSFVNPIPWKPIHIPQQDRTPRKNSAHRKQPGPPKNCSTPCLTYKPKDTISFASKRL</sequence>
<dbReference type="PANTHER" id="PTHR23247:SF2">
    <property type="entry name" value="COILED-COIL DOMAIN-CONTAINING PROTEIN 34"/>
    <property type="match status" value="1"/>
</dbReference>